<organism evidence="1 2">
    <name type="scientific">Kitasatospora griseola</name>
    <name type="common">Streptomyces griseolosporeus</name>
    <dbReference type="NCBI Taxonomy" id="2064"/>
    <lineage>
        <taxon>Bacteria</taxon>
        <taxon>Bacillati</taxon>
        <taxon>Actinomycetota</taxon>
        <taxon>Actinomycetes</taxon>
        <taxon>Kitasatosporales</taxon>
        <taxon>Streptomycetaceae</taxon>
        <taxon>Kitasatospora</taxon>
    </lineage>
</organism>
<dbReference type="AlphaFoldDB" id="A0A0D0PP00"/>
<gene>
    <name evidence="1" type="ORF">TR51_19150</name>
</gene>
<dbReference type="EMBL" id="JXZB01000003">
    <property type="protein sequence ID" value="KIQ64264.1"/>
    <property type="molecule type" value="Genomic_DNA"/>
</dbReference>
<evidence type="ECO:0000313" key="1">
    <source>
        <dbReference type="EMBL" id="KIQ64264.1"/>
    </source>
</evidence>
<dbReference type="STRING" id="2064.TR51_19150"/>
<reference evidence="1 2" key="1">
    <citation type="submission" date="2015-02" db="EMBL/GenBank/DDBJ databases">
        <title>Draft genome sequence of Kitasatospora griseola MF730-N6, a bafilomycin, terpentecin and satosporin producer.</title>
        <authorList>
            <person name="Arens J.C."/>
            <person name="Haltli B."/>
            <person name="Kerr R.G."/>
        </authorList>
    </citation>
    <scope>NUCLEOTIDE SEQUENCE [LARGE SCALE GENOMIC DNA]</scope>
    <source>
        <strain evidence="1 2">MF730-N6</strain>
    </source>
</reference>
<dbReference type="PATRIC" id="fig|2064.6.peg.4122"/>
<name>A0A0D0PP00_KITGR</name>
<protein>
    <submittedName>
        <fullName evidence="1">Uncharacterized protein</fullName>
    </submittedName>
</protein>
<sequence length="231" mass="25885">MLQRGFRPLVAWPGQVHRPWESACMECGETVQPILANLRQRPEQSGCPHCSNVAPITPGLAEGRMKDRGATPLEPFPGRHEPWLMRCEKCGRPSRRRYKAVMRGHGCRFCDKQGMDWAGPAEVYVMTNTELAAGKVGIASLRPKRSRMSVMRPHGWELFRSLPCASGMDAYDIEQQVLDILRDRLEIPQYLRQSELPQNGATETFALADISPLEVWGLVRRTAAAHPSAAV</sequence>
<accession>A0A0D0PP00</accession>
<evidence type="ECO:0000313" key="2">
    <source>
        <dbReference type="Proteomes" id="UP000032066"/>
    </source>
</evidence>
<dbReference type="Proteomes" id="UP000032066">
    <property type="component" value="Unassembled WGS sequence"/>
</dbReference>
<proteinExistence type="predicted"/>
<keyword evidence="2" id="KW-1185">Reference proteome</keyword>
<comment type="caution">
    <text evidence="1">The sequence shown here is derived from an EMBL/GenBank/DDBJ whole genome shotgun (WGS) entry which is preliminary data.</text>
</comment>